<dbReference type="PANTHER" id="PTHR43818:SF11">
    <property type="entry name" value="BCDNA.GH03377"/>
    <property type="match status" value="1"/>
</dbReference>
<evidence type="ECO:0000313" key="3">
    <source>
        <dbReference type="EMBL" id="KFI91510.1"/>
    </source>
</evidence>
<dbReference type="GO" id="GO:0016491">
    <property type="term" value="F:oxidoreductase activity"/>
    <property type="evidence" value="ECO:0007669"/>
    <property type="project" value="UniProtKB-KW"/>
</dbReference>
<dbReference type="eggNOG" id="COG0673">
    <property type="taxonomic scope" value="Bacteria"/>
</dbReference>
<proteinExistence type="predicted"/>
<gene>
    <name evidence="3" type="ORF">BSCA_2207</name>
</gene>
<dbReference type="EMBL" id="JGZO01000023">
    <property type="protein sequence ID" value="KFI91510.1"/>
    <property type="molecule type" value="Genomic_DNA"/>
</dbReference>
<evidence type="ECO:0000313" key="4">
    <source>
        <dbReference type="Proteomes" id="UP000029033"/>
    </source>
</evidence>
<dbReference type="GO" id="GO:0000166">
    <property type="term" value="F:nucleotide binding"/>
    <property type="evidence" value="ECO:0007669"/>
    <property type="project" value="InterPro"/>
</dbReference>
<dbReference type="Pfam" id="PF01408">
    <property type="entry name" value="GFO_IDH_MocA"/>
    <property type="match status" value="1"/>
</dbReference>
<keyword evidence="1" id="KW-0560">Oxidoreductase</keyword>
<dbReference type="Proteomes" id="UP000029033">
    <property type="component" value="Unassembled WGS sequence"/>
</dbReference>
<accession>A0A087D7L0</accession>
<protein>
    <submittedName>
        <fullName evidence="3">Oxidoreductase domain-containing protein</fullName>
    </submittedName>
</protein>
<comment type="caution">
    <text evidence="3">The sequence shown here is derived from an EMBL/GenBank/DDBJ whole genome shotgun (WGS) entry which is preliminary data.</text>
</comment>
<name>A0A087D7L0_9BIFI</name>
<dbReference type="InterPro" id="IPR000683">
    <property type="entry name" value="Gfo/Idh/MocA-like_OxRdtase_N"/>
</dbReference>
<dbReference type="STRING" id="158787.BSCA_2207"/>
<dbReference type="InterPro" id="IPR050463">
    <property type="entry name" value="Gfo/Idh/MocA_oxidrdct_glycsds"/>
</dbReference>
<dbReference type="Gene3D" id="3.40.50.720">
    <property type="entry name" value="NAD(P)-binding Rossmann-like Domain"/>
    <property type="match status" value="1"/>
</dbReference>
<evidence type="ECO:0000259" key="2">
    <source>
        <dbReference type="Pfam" id="PF01408"/>
    </source>
</evidence>
<feature type="domain" description="Gfo/Idh/MocA-like oxidoreductase N-terminal" evidence="2">
    <location>
        <begin position="9"/>
        <end position="124"/>
    </location>
</feature>
<dbReference type="AlphaFoldDB" id="A0A087D7L0"/>
<organism evidence="3 4">
    <name type="scientific">Bifidobacterium scardovii</name>
    <dbReference type="NCBI Taxonomy" id="158787"/>
    <lineage>
        <taxon>Bacteria</taxon>
        <taxon>Bacillati</taxon>
        <taxon>Actinomycetota</taxon>
        <taxon>Actinomycetes</taxon>
        <taxon>Bifidobacteriales</taxon>
        <taxon>Bifidobacteriaceae</taxon>
        <taxon>Bifidobacterium</taxon>
    </lineage>
</organism>
<keyword evidence="4" id="KW-1185">Reference proteome</keyword>
<reference evidence="3 4" key="1">
    <citation type="submission" date="2014-03" db="EMBL/GenBank/DDBJ databases">
        <title>Genomics of Bifidobacteria.</title>
        <authorList>
            <person name="Ventura M."/>
            <person name="Milani C."/>
            <person name="Lugli G.A."/>
        </authorList>
    </citation>
    <scope>NUCLEOTIDE SEQUENCE [LARGE SCALE GENOMIC DNA]</scope>
    <source>
        <strain evidence="3 4">LMG 21589</strain>
    </source>
</reference>
<dbReference type="SUPFAM" id="SSF51735">
    <property type="entry name" value="NAD(P)-binding Rossmann-fold domains"/>
    <property type="match status" value="1"/>
</dbReference>
<dbReference type="InterPro" id="IPR036291">
    <property type="entry name" value="NAD(P)-bd_dom_sf"/>
</dbReference>
<dbReference type="PANTHER" id="PTHR43818">
    <property type="entry name" value="BCDNA.GH03377"/>
    <property type="match status" value="1"/>
</dbReference>
<evidence type="ECO:0000256" key="1">
    <source>
        <dbReference type="ARBA" id="ARBA00023002"/>
    </source>
</evidence>
<sequence>MNAMAPYSMVVFGDGWRARFFCRMAAAIPDALEVRAVIGHHRDRLESIEREYGVRASTDAALLRRCDPDFVALAVSWPAMPGMIETMAGEGCHVLCETPPAPDLEGLRGLWSRVADRAELVQVGEQYHRMPGHAARLAVIRSGAIGTPNSAEIASTHMYHAVALIRAYLGVGAIRATVNAREFTAPMMNPRQVEGWDDPARLSDLKTTIATIDFGEGRYGLYNFVDNQWWNPLLSRRAAVRGTLGEIVDDRVMRWKDGAPIPSRIEYRRLGVDMNLEGNGIATASFDGNIVYRNAYMESRLSEDDLAVADHLVAMGRYARGEGPAVYPLAEGIHDHAIALAMDESARLGRDVAVEGEAWMA</sequence>
<dbReference type="Gene3D" id="3.30.360.10">
    <property type="entry name" value="Dihydrodipicolinate Reductase, domain 2"/>
    <property type="match status" value="1"/>
</dbReference>